<dbReference type="OrthoDB" id="2394337at2759"/>
<organism evidence="1 2">
    <name type="scientific">Racocetra fulgida</name>
    <dbReference type="NCBI Taxonomy" id="60492"/>
    <lineage>
        <taxon>Eukaryota</taxon>
        <taxon>Fungi</taxon>
        <taxon>Fungi incertae sedis</taxon>
        <taxon>Mucoromycota</taxon>
        <taxon>Glomeromycotina</taxon>
        <taxon>Glomeromycetes</taxon>
        <taxon>Diversisporales</taxon>
        <taxon>Gigasporaceae</taxon>
        <taxon>Racocetra</taxon>
    </lineage>
</organism>
<evidence type="ECO:0000313" key="1">
    <source>
        <dbReference type="EMBL" id="CAG8785802.1"/>
    </source>
</evidence>
<dbReference type="SUPFAM" id="SSF52540">
    <property type="entry name" value="P-loop containing nucleoside triphosphate hydrolases"/>
    <property type="match status" value="1"/>
</dbReference>
<protein>
    <submittedName>
        <fullName evidence="1">8987_t:CDS:1</fullName>
    </submittedName>
</protein>
<evidence type="ECO:0000313" key="2">
    <source>
        <dbReference type="Proteomes" id="UP000789396"/>
    </source>
</evidence>
<dbReference type="PANTHER" id="PTHR47642">
    <property type="entry name" value="ATP-DEPENDENT DNA HELICASE"/>
    <property type="match status" value="1"/>
</dbReference>
<proteinExistence type="predicted"/>
<feature type="non-terminal residue" evidence="1">
    <location>
        <position position="1"/>
    </location>
</feature>
<comment type="caution">
    <text evidence="1">The sequence shown here is derived from an EMBL/GenBank/DDBJ whole genome shotgun (WGS) entry which is preliminary data.</text>
</comment>
<gene>
    <name evidence="1" type="ORF">RFULGI_LOCUS16241</name>
</gene>
<accession>A0A9N9JL12</accession>
<keyword evidence="2" id="KW-1185">Reference proteome</keyword>
<name>A0A9N9JL12_9GLOM</name>
<reference evidence="1" key="1">
    <citation type="submission" date="2021-06" db="EMBL/GenBank/DDBJ databases">
        <authorList>
            <person name="Kallberg Y."/>
            <person name="Tangrot J."/>
            <person name="Rosling A."/>
        </authorList>
    </citation>
    <scope>NUCLEOTIDE SEQUENCE</scope>
    <source>
        <strain evidence="1">IN212</strain>
    </source>
</reference>
<sequence>IEVGEININKLKSLNHPIARIRAVHTGGNEASKADSDVAKGLESQILLARGARVMLRANLCVEAGLVNGAIGTVHDILFEENQRPPFLPIAVFVEFDAYNGSAIVSTESKRTILIPSIRCSWDTNVETCTHLQIPLSLAWAIMVYKSQGLTLANAMINLGNKEYAS</sequence>
<dbReference type="InterPro" id="IPR051055">
    <property type="entry name" value="PIF1_helicase"/>
</dbReference>
<dbReference type="EMBL" id="CAJVPZ010056520">
    <property type="protein sequence ID" value="CAG8785802.1"/>
    <property type="molecule type" value="Genomic_DNA"/>
</dbReference>
<dbReference type="Proteomes" id="UP000789396">
    <property type="component" value="Unassembled WGS sequence"/>
</dbReference>
<dbReference type="AlphaFoldDB" id="A0A9N9JL12"/>
<dbReference type="InterPro" id="IPR027417">
    <property type="entry name" value="P-loop_NTPase"/>
</dbReference>
<feature type="non-terminal residue" evidence="1">
    <location>
        <position position="166"/>
    </location>
</feature>